<dbReference type="PANTHER" id="PTHR20958:SF10">
    <property type="entry name" value="GH05617P-RELATED"/>
    <property type="match status" value="1"/>
</dbReference>
<dbReference type="InterPro" id="IPR016181">
    <property type="entry name" value="Acyl_CoA_acyltransferase"/>
</dbReference>
<dbReference type="Gene3D" id="3.40.630.30">
    <property type="match status" value="2"/>
</dbReference>
<sequence length="348" mass="40749">MNTCCRSIINWRWSTYKIGVYSRWARQFMFQRKTSNITMSKSSCGQIVSIPTTEWTALRDVYRRDWPKNAYSYNALENYIQWSRKDPDLCKREVRIWSIDNNWREHGIYILEDKINHGHMIRADICSTEHTALFQQALHCTNFKSSSEFLFRERTCAFVKQHLENFGYKINLNMCFPAQLYMLSKSDCRKLEVRPRADFIIKPLTLNDVKEVDDFWPYKSAGSPYIISRNIKYNLSMGAYHPESGELCAWVIHSELGTLGLLYVKNNYRRRGLAEDLVVRICRTLAEQDCDASAHIEDTNEASTRLFKKLGFRPIEYNYWFIRADHEIASKASVAPVAGLYGQTMKNG</sequence>
<dbReference type="InterPro" id="IPR013653">
    <property type="entry name" value="GCN5-like_dom"/>
</dbReference>
<dbReference type="InterPro" id="IPR053225">
    <property type="entry name" value="Acyl-CoA_N-acyltransferase"/>
</dbReference>
<protein>
    <recommendedName>
        <fullName evidence="1">N-acetyltransferase domain-containing protein</fullName>
    </recommendedName>
</protein>
<dbReference type="EMBL" id="GDHF01003103">
    <property type="protein sequence ID" value="JAI49211.1"/>
    <property type="molecule type" value="Transcribed_RNA"/>
</dbReference>
<reference evidence="2" key="1">
    <citation type="submission" date="2015-06" db="EMBL/GenBank/DDBJ databases">
        <authorList>
            <person name="Hoefler B.C."/>
            <person name="Straight P.D."/>
        </authorList>
    </citation>
    <scope>NUCLEOTIDE SEQUENCE</scope>
</reference>
<dbReference type="PROSITE" id="PS51186">
    <property type="entry name" value="GNAT"/>
    <property type="match status" value="1"/>
</dbReference>
<dbReference type="OrthoDB" id="7305308at2759"/>
<feature type="domain" description="N-acetyltransferase" evidence="1">
    <location>
        <begin position="199"/>
        <end position="329"/>
    </location>
</feature>
<dbReference type="SUPFAM" id="SSF55729">
    <property type="entry name" value="Acyl-CoA N-acyltransferases (Nat)"/>
    <property type="match status" value="1"/>
</dbReference>
<evidence type="ECO:0000259" key="1">
    <source>
        <dbReference type="PROSITE" id="PS51186"/>
    </source>
</evidence>
<dbReference type="AlphaFoldDB" id="A0A0K8WDH7"/>
<organism evidence="2">
    <name type="scientific">Bactrocera latifrons</name>
    <name type="common">Malaysian fruit fly</name>
    <name type="synonym">Chaetodacus latifrons</name>
    <dbReference type="NCBI Taxonomy" id="174628"/>
    <lineage>
        <taxon>Eukaryota</taxon>
        <taxon>Metazoa</taxon>
        <taxon>Ecdysozoa</taxon>
        <taxon>Arthropoda</taxon>
        <taxon>Hexapoda</taxon>
        <taxon>Insecta</taxon>
        <taxon>Pterygota</taxon>
        <taxon>Neoptera</taxon>
        <taxon>Endopterygota</taxon>
        <taxon>Diptera</taxon>
        <taxon>Brachycera</taxon>
        <taxon>Muscomorpha</taxon>
        <taxon>Tephritoidea</taxon>
        <taxon>Tephritidae</taxon>
        <taxon>Bactrocera</taxon>
        <taxon>Bactrocera</taxon>
    </lineage>
</organism>
<dbReference type="GO" id="GO:0016747">
    <property type="term" value="F:acyltransferase activity, transferring groups other than amino-acyl groups"/>
    <property type="evidence" value="ECO:0007669"/>
    <property type="project" value="InterPro"/>
</dbReference>
<dbReference type="InterPro" id="IPR000182">
    <property type="entry name" value="GNAT_dom"/>
</dbReference>
<name>A0A0K8WDH7_BACLA</name>
<dbReference type="PANTHER" id="PTHR20958">
    <property type="entry name" value="GLYCINE N-ACYLTRANSFERASE-LIKE PROTEIN"/>
    <property type="match status" value="1"/>
</dbReference>
<accession>A0A0K8WDH7</accession>
<gene>
    <name evidence="2" type="ORF">c0_g2_i4</name>
</gene>
<dbReference type="Pfam" id="PF08445">
    <property type="entry name" value="FR47"/>
    <property type="match status" value="1"/>
</dbReference>
<proteinExistence type="predicted"/>
<evidence type="ECO:0000313" key="2">
    <source>
        <dbReference type="EMBL" id="JAI49211.1"/>
    </source>
</evidence>